<dbReference type="GO" id="GO:0016301">
    <property type="term" value="F:kinase activity"/>
    <property type="evidence" value="ECO:0007669"/>
    <property type="project" value="UniProtKB-KW"/>
</dbReference>
<proteinExistence type="predicted"/>
<accession>A0A5J5EK07</accession>
<gene>
    <name evidence="2" type="ORF">FN846DRAFT_911658</name>
</gene>
<dbReference type="InterPro" id="IPR029056">
    <property type="entry name" value="Ribokinase-like"/>
</dbReference>
<reference evidence="2 3" key="1">
    <citation type="submission" date="2019-09" db="EMBL/GenBank/DDBJ databases">
        <title>Draft genome of the ectomycorrhizal ascomycete Sphaerosporella brunnea.</title>
        <authorList>
            <consortium name="DOE Joint Genome Institute"/>
            <person name="Benucci G.M."/>
            <person name="Marozzi G."/>
            <person name="Antonielli L."/>
            <person name="Sanchez S."/>
            <person name="Marco P."/>
            <person name="Wang X."/>
            <person name="Falini L.B."/>
            <person name="Barry K."/>
            <person name="Haridas S."/>
            <person name="Lipzen A."/>
            <person name="Labutti K."/>
            <person name="Grigoriev I.V."/>
            <person name="Murat C."/>
            <person name="Martin F."/>
            <person name="Albertini E."/>
            <person name="Donnini D."/>
            <person name="Bonito G."/>
        </authorList>
    </citation>
    <scope>NUCLEOTIDE SEQUENCE [LARGE SCALE GENOMIC DNA]</scope>
    <source>
        <strain evidence="2 3">Sb_GMNB300</strain>
    </source>
</reference>
<keyword evidence="3" id="KW-1185">Reference proteome</keyword>
<dbReference type="OrthoDB" id="497927at2759"/>
<name>A0A5J5EK07_9PEZI</name>
<dbReference type="PANTHER" id="PTHR47098:SF2">
    <property type="entry name" value="PROTEIN MAK32"/>
    <property type="match status" value="1"/>
</dbReference>
<dbReference type="InParanoid" id="A0A5J5EK07"/>
<evidence type="ECO:0000313" key="3">
    <source>
        <dbReference type="Proteomes" id="UP000326924"/>
    </source>
</evidence>
<dbReference type="Gene3D" id="3.40.1190.20">
    <property type="match status" value="1"/>
</dbReference>
<dbReference type="PANTHER" id="PTHR47098">
    <property type="entry name" value="PROTEIN MAK32"/>
    <property type="match status" value="1"/>
</dbReference>
<sequence>MPPPENEIHFTTLGMFIIDQIHYGPPSDRRVVDDVVGGAGTYALLGARLFSPPPLSKTLGWIVDCGRDFPPALLPLLRSFDTTMQLRHDAARLTTRGWNSYGPGELRGFRYLTPKKRLDVGDLREYGLHTAKSAHLICSPQRARGLVRELKGLRVWEPVPDLCTLQYREEMLSVLKEVDVISPNEDELAGFFGESAGGWEHAERLVQVLLEQGVGAEGSGAVVVRMGRRGCLVATREGSWRLPAFYGPDPGEDGDGDARGEVVDPTGGGNTFVGALAVGLARGRSVVYAAAMGNVAASFAIEQMGLPTLSQEQQGERWNGVSVEERMRGYVERLRNLGIDIPA</sequence>
<organism evidence="2 3">
    <name type="scientific">Sphaerosporella brunnea</name>
    <dbReference type="NCBI Taxonomy" id="1250544"/>
    <lineage>
        <taxon>Eukaryota</taxon>
        <taxon>Fungi</taxon>
        <taxon>Dikarya</taxon>
        <taxon>Ascomycota</taxon>
        <taxon>Pezizomycotina</taxon>
        <taxon>Pezizomycetes</taxon>
        <taxon>Pezizales</taxon>
        <taxon>Pyronemataceae</taxon>
        <taxon>Sphaerosporella</taxon>
    </lineage>
</organism>
<dbReference type="FunCoup" id="A0A5J5EK07">
    <property type="interactions" value="10"/>
</dbReference>
<keyword evidence="2" id="KW-0808">Transferase</keyword>
<dbReference type="Pfam" id="PF00294">
    <property type="entry name" value="PfkB"/>
    <property type="match status" value="1"/>
</dbReference>
<evidence type="ECO:0000259" key="1">
    <source>
        <dbReference type="Pfam" id="PF00294"/>
    </source>
</evidence>
<comment type="caution">
    <text evidence="2">The sequence shown here is derived from an EMBL/GenBank/DDBJ whole genome shotgun (WGS) entry which is preliminary data.</text>
</comment>
<evidence type="ECO:0000313" key="2">
    <source>
        <dbReference type="EMBL" id="KAA8895523.1"/>
    </source>
</evidence>
<feature type="domain" description="Carbohydrate kinase PfkB" evidence="1">
    <location>
        <begin position="166"/>
        <end position="306"/>
    </location>
</feature>
<dbReference type="AlphaFoldDB" id="A0A5J5EK07"/>
<keyword evidence="2" id="KW-0418">Kinase</keyword>
<protein>
    <submittedName>
        <fullName evidence="2">Ribokinase-like protein</fullName>
    </submittedName>
</protein>
<dbReference type="SUPFAM" id="SSF53613">
    <property type="entry name" value="Ribokinase-like"/>
    <property type="match status" value="1"/>
</dbReference>
<dbReference type="Proteomes" id="UP000326924">
    <property type="component" value="Unassembled WGS sequence"/>
</dbReference>
<dbReference type="EMBL" id="VXIS01000259">
    <property type="protein sequence ID" value="KAA8895523.1"/>
    <property type="molecule type" value="Genomic_DNA"/>
</dbReference>
<dbReference type="InterPro" id="IPR011611">
    <property type="entry name" value="PfkB_dom"/>
</dbReference>